<protein>
    <submittedName>
        <fullName evidence="1">Uncharacterized protein</fullName>
    </submittedName>
</protein>
<dbReference type="eggNOG" id="COG2203">
    <property type="taxonomic scope" value="Bacteria"/>
</dbReference>
<dbReference type="STRING" id="479435.Kfla_5801"/>
<name>D2PQA3_KRIFD</name>
<sequence length="85" mass="8614">MGVGTTDRASILARLAGLSAANATDRQLADRLCEAGRLITLADGAWITVGNATPSGTTLCSTDAVATRLGNLQDVLGEGPCRDAI</sequence>
<dbReference type="EMBL" id="CP001736">
    <property type="protein sequence ID" value="ADB34805.1"/>
    <property type="molecule type" value="Genomic_DNA"/>
</dbReference>
<evidence type="ECO:0000313" key="1">
    <source>
        <dbReference type="EMBL" id="ADB34805.1"/>
    </source>
</evidence>
<dbReference type="AlphaFoldDB" id="D2PQA3"/>
<dbReference type="Proteomes" id="UP000007967">
    <property type="component" value="Chromosome"/>
</dbReference>
<dbReference type="KEGG" id="kfl:Kfla_5801"/>
<reference evidence="2" key="1">
    <citation type="submission" date="2009-09" db="EMBL/GenBank/DDBJ databases">
        <title>The complete genome of Kribbella flavida DSM 17836.</title>
        <authorList>
            <consortium name="US DOE Joint Genome Institute (JGI-PGF)"/>
            <person name="Lucas S."/>
            <person name="Copeland A."/>
            <person name="Lapidus A."/>
            <person name="Glavina del Rio T."/>
            <person name="Dalin E."/>
            <person name="Tice H."/>
            <person name="Bruce D."/>
            <person name="Goodwin L."/>
            <person name="Pitluck S."/>
            <person name="Kyrpides N."/>
            <person name="Mavromatis K."/>
            <person name="Ivanova N."/>
            <person name="Saunders E."/>
            <person name="Brettin T."/>
            <person name="Detter J.C."/>
            <person name="Han C."/>
            <person name="Larimer F."/>
            <person name="Land M."/>
            <person name="Hauser L."/>
            <person name="Markowitz V."/>
            <person name="Cheng J.-F."/>
            <person name="Hugenholtz P."/>
            <person name="Woyke T."/>
            <person name="Wu D."/>
            <person name="Pukall R."/>
            <person name="Klenk H.-P."/>
            <person name="Eisen J.A."/>
        </authorList>
    </citation>
    <scope>NUCLEOTIDE SEQUENCE [LARGE SCALE GENOMIC DNA]</scope>
    <source>
        <strain evidence="2">DSM 17836 / JCM 10339 / NBRC 14399</strain>
    </source>
</reference>
<gene>
    <name evidence="1" type="ordered locus">Kfla_5801</name>
</gene>
<reference evidence="1 2" key="2">
    <citation type="journal article" date="2010" name="Stand. Genomic Sci.">
        <title>Complete genome sequence of Kribbella flavida type strain (IFO 14399).</title>
        <authorList>
            <person name="Pukall R."/>
            <person name="Lapidus A."/>
            <person name="Glavina Del Rio T."/>
            <person name="Copeland A."/>
            <person name="Tice H."/>
            <person name="Cheng J.-F."/>
            <person name="Lucas S."/>
            <person name="Chen F."/>
            <person name="Nolan M."/>
            <person name="LaButti K."/>
            <person name="Pati A."/>
            <person name="Ivanova N."/>
            <person name="Mavrommatis K."/>
            <person name="Mikhailova N."/>
            <person name="Pitluck S."/>
            <person name="Bruce D."/>
            <person name="Goodwin L."/>
            <person name="Land M."/>
            <person name="Hauser L."/>
            <person name="Chang Y.-J."/>
            <person name="Jeffries C.D."/>
            <person name="Chen A."/>
            <person name="Palaniappan K."/>
            <person name="Chain P."/>
            <person name="Rohde M."/>
            <person name="Goeker M."/>
            <person name="Bristow J."/>
            <person name="Eisen J.A."/>
            <person name="Markowitz V."/>
            <person name="Hugenholtz P."/>
            <person name="Kyrpides N.C."/>
            <person name="Klenk H.-P."/>
            <person name="Brettin T."/>
        </authorList>
    </citation>
    <scope>NUCLEOTIDE SEQUENCE [LARGE SCALE GENOMIC DNA]</scope>
    <source>
        <strain evidence="2">DSM 17836 / JCM 10339 / NBRC 14399</strain>
    </source>
</reference>
<evidence type="ECO:0000313" key="2">
    <source>
        <dbReference type="Proteomes" id="UP000007967"/>
    </source>
</evidence>
<keyword evidence="2" id="KW-1185">Reference proteome</keyword>
<accession>D2PQA3</accession>
<dbReference type="HOGENOM" id="CLU_2508400_0_0_11"/>
<organism evidence="1 2">
    <name type="scientific">Kribbella flavida (strain DSM 17836 / JCM 10339 / NBRC 14399)</name>
    <dbReference type="NCBI Taxonomy" id="479435"/>
    <lineage>
        <taxon>Bacteria</taxon>
        <taxon>Bacillati</taxon>
        <taxon>Actinomycetota</taxon>
        <taxon>Actinomycetes</taxon>
        <taxon>Propionibacteriales</taxon>
        <taxon>Kribbellaceae</taxon>
        <taxon>Kribbella</taxon>
    </lineage>
</organism>
<proteinExistence type="predicted"/>